<dbReference type="FunFam" id="2.40.30.10:FF:000032">
    <property type="entry name" value="NADH-cytochrome b5 reductase"/>
    <property type="match status" value="1"/>
</dbReference>
<gene>
    <name evidence="20" type="primary">MCR1</name>
    <name evidence="20" type="ORF">FKW77_001119</name>
</gene>
<feature type="binding site" evidence="18">
    <location>
        <position position="233"/>
    </location>
    <ligand>
        <name>FAD</name>
        <dbReference type="ChEBI" id="CHEBI:57692"/>
    </ligand>
</feature>
<proteinExistence type="inferred from homology"/>
<dbReference type="PRINTS" id="PR00406">
    <property type="entry name" value="CYTB5RDTASE"/>
</dbReference>
<evidence type="ECO:0000256" key="17">
    <source>
        <dbReference type="ARBA" id="ARBA00047682"/>
    </source>
</evidence>
<keyword evidence="9" id="KW-1133">Transmembrane helix</keyword>
<dbReference type="STRING" id="50376.A0A517L4W6"/>
<feature type="domain" description="FAD-binding FR-type" evidence="19">
    <location>
        <begin position="179"/>
        <end position="284"/>
    </location>
</feature>
<reference evidence="20 21" key="1">
    <citation type="submission" date="2019-07" db="EMBL/GenBank/DDBJ databases">
        <title>Finished genome of Venturia effusa.</title>
        <authorList>
            <person name="Young C.A."/>
            <person name="Cox M.P."/>
            <person name="Ganley A.R.D."/>
            <person name="David W.J."/>
        </authorList>
    </citation>
    <scope>NUCLEOTIDE SEQUENCE [LARGE SCALE GENOMIC DNA]</scope>
    <source>
        <strain evidence="21">albino</strain>
    </source>
</reference>
<keyword evidence="13" id="KW-0472">Membrane</keyword>
<name>A0A517L4W6_9PEZI</name>
<dbReference type="FunFam" id="3.40.50.80:FF:000009">
    <property type="entry name" value="NADH-cytochrome b5 reductase"/>
    <property type="match status" value="1"/>
</dbReference>
<dbReference type="Gene3D" id="2.40.30.10">
    <property type="entry name" value="Translation factors"/>
    <property type="match status" value="1"/>
</dbReference>
<evidence type="ECO:0000313" key="20">
    <source>
        <dbReference type="EMBL" id="QDS70664.1"/>
    </source>
</evidence>
<dbReference type="GO" id="GO:0006696">
    <property type="term" value="P:ergosterol biosynthetic process"/>
    <property type="evidence" value="ECO:0007669"/>
    <property type="project" value="TreeGrafter"/>
</dbReference>
<dbReference type="PANTHER" id="PTHR19370:SF171">
    <property type="entry name" value="NADH-CYTOCHROME B5 REDUCTASE 2"/>
    <property type="match status" value="1"/>
</dbReference>
<feature type="binding site" evidence="18">
    <location>
        <position position="234"/>
    </location>
    <ligand>
        <name>FAD</name>
        <dbReference type="ChEBI" id="CHEBI:57692"/>
    </ligand>
</feature>
<dbReference type="InterPro" id="IPR008333">
    <property type="entry name" value="Cbr1-like_FAD-bd_dom"/>
</dbReference>
<evidence type="ECO:0000256" key="9">
    <source>
        <dbReference type="ARBA" id="ARBA00022989"/>
    </source>
</evidence>
<keyword evidence="21" id="KW-1185">Reference proteome</keyword>
<comment type="subcellular location">
    <subcellularLocation>
        <location evidence="2">Mitochondrion outer membrane</location>
        <topology evidence="2">Single-pass membrane protein</topology>
    </subcellularLocation>
</comment>
<dbReference type="CDD" id="cd06183">
    <property type="entry name" value="cyt_b5_reduct_like"/>
    <property type="match status" value="1"/>
</dbReference>
<dbReference type="Gene3D" id="3.40.50.80">
    <property type="entry name" value="Nucleotide-binding domain of ferredoxin-NADP reductase (FNR) module"/>
    <property type="match status" value="1"/>
</dbReference>
<comment type="cofactor">
    <cofactor evidence="1 18">
        <name>FAD</name>
        <dbReference type="ChEBI" id="CHEBI:57692"/>
    </cofactor>
</comment>
<dbReference type="InterPro" id="IPR001834">
    <property type="entry name" value="CBR-like"/>
</dbReference>
<keyword evidence="7" id="KW-1000">Mitochondrion outer membrane</keyword>
<feature type="binding site" evidence="18">
    <location>
        <position position="252"/>
    </location>
    <ligand>
        <name>FAD</name>
        <dbReference type="ChEBI" id="CHEBI:57692"/>
    </ligand>
</feature>
<evidence type="ECO:0000256" key="7">
    <source>
        <dbReference type="ARBA" id="ARBA00022787"/>
    </source>
</evidence>
<dbReference type="InterPro" id="IPR039261">
    <property type="entry name" value="FNR_nucleotide-bd"/>
</dbReference>
<protein>
    <recommendedName>
        <fullName evidence="15">NADH-cytochrome b5 reductase 2</fullName>
        <ecNumber evidence="4">1.6.2.2</ecNumber>
    </recommendedName>
    <alternativeName>
        <fullName evidence="16">Mitochondrial cytochrome b reductase</fullName>
    </alternativeName>
</protein>
<keyword evidence="10" id="KW-0560">Oxidoreductase</keyword>
<evidence type="ECO:0000256" key="15">
    <source>
        <dbReference type="ARBA" id="ARBA00039435"/>
    </source>
</evidence>
<feature type="binding site" evidence="18">
    <location>
        <position position="235"/>
    </location>
    <ligand>
        <name>FAD</name>
        <dbReference type="ChEBI" id="CHEBI:57692"/>
    </ligand>
</feature>
<evidence type="ECO:0000256" key="14">
    <source>
        <dbReference type="ARBA" id="ARBA00037464"/>
    </source>
</evidence>
<comment type="function">
    <text evidence="14">May mediate the reduction of outer membrane cytochrome b5.</text>
</comment>
<dbReference type="SUPFAM" id="SSF52343">
    <property type="entry name" value="Ferredoxin reductase-like, C-terminal NADP-linked domain"/>
    <property type="match status" value="1"/>
</dbReference>
<dbReference type="InterPro" id="IPR017927">
    <property type="entry name" value="FAD-bd_FR_type"/>
</dbReference>
<dbReference type="InterPro" id="IPR001709">
    <property type="entry name" value="Flavoprot_Pyr_Nucl_cyt_Rdtase"/>
</dbReference>
<evidence type="ECO:0000256" key="12">
    <source>
        <dbReference type="ARBA" id="ARBA00023128"/>
    </source>
</evidence>
<dbReference type="PRINTS" id="PR00371">
    <property type="entry name" value="FPNCR"/>
</dbReference>
<dbReference type="Pfam" id="PF00970">
    <property type="entry name" value="FAD_binding_6"/>
    <property type="match status" value="1"/>
</dbReference>
<keyword evidence="5 18" id="KW-0285">Flavoprotein</keyword>
<evidence type="ECO:0000256" key="5">
    <source>
        <dbReference type="ARBA" id="ARBA00022630"/>
    </source>
</evidence>
<feature type="binding site" evidence="18">
    <location>
        <position position="301"/>
    </location>
    <ligand>
        <name>FAD</name>
        <dbReference type="ChEBI" id="CHEBI:57692"/>
    </ligand>
</feature>
<dbReference type="OrthoDB" id="432685at2759"/>
<organism evidence="20 21">
    <name type="scientific">Venturia effusa</name>
    <dbReference type="NCBI Taxonomy" id="50376"/>
    <lineage>
        <taxon>Eukaryota</taxon>
        <taxon>Fungi</taxon>
        <taxon>Dikarya</taxon>
        <taxon>Ascomycota</taxon>
        <taxon>Pezizomycotina</taxon>
        <taxon>Dothideomycetes</taxon>
        <taxon>Pleosporomycetidae</taxon>
        <taxon>Venturiales</taxon>
        <taxon>Venturiaceae</taxon>
        <taxon>Venturia</taxon>
    </lineage>
</organism>
<dbReference type="PANTHER" id="PTHR19370">
    <property type="entry name" value="NADH-CYTOCHROME B5 REDUCTASE"/>
    <property type="match status" value="1"/>
</dbReference>
<evidence type="ECO:0000256" key="3">
    <source>
        <dbReference type="ARBA" id="ARBA00006105"/>
    </source>
</evidence>
<dbReference type="PROSITE" id="PS51384">
    <property type="entry name" value="FAD_FR"/>
    <property type="match status" value="1"/>
</dbReference>
<evidence type="ECO:0000256" key="8">
    <source>
        <dbReference type="ARBA" id="ARBA00022827"/>
    </source>
</evidence>
<keyword evidence="11" id="KW-0520">NAD</keyword>
<keyword evidence="12" id="KW-0496">Mitochondrion</keyword>
<sequence>MTQSAWRCCVCAYRNKTNGSVTTERSSVCSNLDKDRCAAMLSIDEIEAQPRPKKSLNHRRCENCFPSNLVKYTAGHDRLWPLQLDPQAKEEMEKEQAKDMEEIVNADFDRMQIRRYASEAPAKSSSLPYAAAGAAILGVGGYYTLYRDAGHAPSATEAKESIKSAVGAEPKKTFTGGDQGFISLKLESVENTNSNTKKFRFALPEEDAVSGLAVASALLTKYQGPEMEKPAVRPYTPVSDEGEKGYLDLLVKKYPNGVMSTHMHDMTPGQRLDFKGPIPKFPWTANKHEHIALIAGGTGITPMYQLTRAIFQNPEDTTKVTLVFGNVTEEDILLKKEFDELENTYPRRFKAFYLLDKPPETWQAGKGFITKELLKTVLPEPKEGEKIKLFVCGPPGLVKAISGSKKGMQQGDLDGYLKELGYSQDQVYKF</sequence>
<dbReference type="EMBL" id="CP042189">
    <property type="protein sequence ID" value="QDS70664.1"/>
    <property type="molecule type" value="Genomic_DNA"/>
</dbReference>
<evidence type="ECO:0000256" key="13">
    <source>
        <dbReference type="ARBA" id="ARBA00023136"/>
    </source>
</evidence>
<evidence type="ECO:0000256" key="11">
    <source>
        <dbReference type="ARBA" id="ARBA00023027"/>
    </source>
</evidence>
<evidence type="ECO:0000256" key="18">
    <source>
        <dbReference type="PIRSR" id="PIRSR601834-1"/>
    </source>
</evidence>
<keyword evidence="8 18" id="KW-0274">FAD</keyword>
<evidence type="ECO:0000256" key="10">
    <source>
        <dbReference type="ARBA" id="ARBA00023002"/>
    </source>
</evidence>
<dbReference type="EC" id="1.6.2.2" evidence="4"/>
<dbReference type="GO" id="GO:0005741">
    <property type="term" value="C:mitochondrial outer membrane"/>
    <property type="evidence" value="ECO:0007669"/>
    <property type="project" value="UniProtKB-SubCell"/>
</dbReference>
<accession>A0A517L4W6</accession>
<feature type="binding site" evidence="18">
    <location>
        <position position="260"/>
    </location>
    <ligand>
        <name>FAD</name>
        <dbReference type="ChEBI" id="CHEBI:57692"/>
    </ligand>
</feature>
<dbReference type="GO" id="GO:0090524">
    <property type="term" value="F:cytochrome-b5 reductase activity, acting on NADH"/>
    <property type="evidence" value="ECO:0007669"/>
    <property type="project" value="UniProtKB-EC"/>
</dbReference>
<evidence type="ECO:0000256" key="2">
    <source>
        <dbReference type="ARBA" id="ARBA00004572"/>
    </source>
</evidence>
<evidence type="ECO:0000259" key="19">
    <source>
        <dbReference type="PROSITE" id="PS51384"/>
    </source>
</evidence>
<dbReference type="SUPFAM" id="SSF63380">
    <property type="entry name" value="Riboflavin synthase domain-like"/>
    <property type="match status" value="1"/>
</dbReference>
<keyword evidence="6" id="KW-0812">Transmembrane</keyword>
<dbReference type="Proteomes" id="UP000316270">
    <property type="component" value="Chromosome 5"/>
</dbReference>
<dbReference type="InterPro" id="IPR017938">
    <property type="entry name" value="Riboflavin_synthase-like_b-brl"/>
</dbReference>
<feature type="binding site" evidence="18">
    <location>
        <position position="259"/>
    </location>
    <ligand>
        <name>FAD</name>
        <dbReference type="ChEBI" id="CHEBI:57692"/>
    </ligand>
</feature>
<dbReference type="InterPro" id="IPR001433">
    <property type="entry name" value="OxRdtase_FAD/NAD-bd"/>
</dbReference>
<evidence type="ECO:0000256" key="4">
    <source>
        <dbReference type="ARBA" id="ARBA00012011"/>
    </source>
</evidence>
<dbReference type="Pfam" id="PF00175">
    <property type="entry name" value="NAD_binding_1"/>
    <property type="match status" value="1"/>
</dbReference>
<comment type="catalytic activity">
    <reaction evidence="17">
        <text>2 Fe(III)-[cytochrome b5] + NADH = 2 Fe(II)-[cytochrome b5] + NAD(+) + H(+)</text>
        <dbReference type="Rhea" id="RHEA:46680"/>
        <dbReference type="Rhea" id="RHEA-COMP:10438"/>
        <dbReference type="Rhea" id="RHEA-COMP:10439"/>
        <dbReference type="ChEBI" id="CHEBI:15378"/>
        <dbReference type="ChEBI" id="CHEBI:29033"/>
        <dbReference type="ChEBI" id="CHEBI:29034"/>
        <dbReference type="ChEBI" id="CHEBI:57540"/>
        <dbReference type="ChEBI" id="CHEBI:57945"/>
        <dbReference type="EC" id="1.6.2.2"/>
    </reaction>
</comment>
<feature type="binding site" evidence="18">
    <location>
        <position position="250"/>
    </location>
    <ligand>
        <name>FAD</name>
        <dbReference type="ChEBI" id="CHEBI:57692"/>
    </ligand>
</feature>
<evidence type="ECO:0000256" key="16">
    <source>
        <dbReference type="ARBA" id="ARBA00041256"/>
    </source>
</evidence>
<evidence type="ECO:0000256" key="6">
    <source>
        <dbReference type="ARBA" id="ARBA00022692"/>
    </source>
</evidence>
<evidence type="ECO:0000256" key="1">
    <source>
        <dbReference type="ARBA" id="ARBA00001974"/>
    </source>
</evidence>
<comment type="similarity">
    <text evidence="3">Belongs to the flavoprotein pyridine nucleotide cytochrome reductase family.</text>
</comment>
<evidence type="ECO:0000313" key="21">
    <source>
        <dbReference type="Proteomes" id="UP000316270"/>
    </source>
</evidence>
<dbReference type="AlphaFoldDB" id="A0A517L4W6"/>